<dbReference type="Proteomes" id="UP001152531">
    <property type="component" value="Unassembled WGS sequence"/>
</dbReference>
<keyword evidence="2" id="KW-1185">Reference proteome</keyword>
<reference evidence="1" key="1">
    <citation type="submission" date="2022-06" db="EMBL/GenBank/DDBJ databases">
        <authorList>
            <person name="Legras J.-L."/>
            <person name="Devillers H."/>
            <person name="Grondin C."/>
        </authorList>
    </citation>
    <scope>NUCLEOTIDE SEQUENCE</scope>
    <source>
        <strain evidence="1">CLIB 1444</strain>
    </source>
</reference>
<evidence type="ECO:0000313" key="1">
    <source>
        <dbReference type="EMBL" id="CAH6720727.1"/>
    </source>
</evidence>
<protein>
    <submittedName>
        <fullName evidence="1">Uncharacterized protein</fullName>
    </submittedName>
</protein>
<gene>
    <name evidence="1" type="ORF">CLIB1444_04S06546</name>
</gene>
<proteinExistence type="predicted"/>
<accession>A0ACA9Y7N0</accession>
<evidence type="ECO:0000313" key="2">
    <source>
        <dbReference type="Proteomes" id="UP001152531"/>
    </source>
</evidence>
<name>A0ACA9Y7N0_9ASCO</name>
<organism evidence="1 2">
    <name type="scientific">[Candida] jaroonii</name>
    <dbReference type="NCBI Taxonomy" id="467808"/>
    <lineage>
        <taxon>Eukaryota</taxon>
        <taxon>Fungi</taxon>
        <taxon>Dikarya</taxon>
        <taxon>Ascomycota</taxon>
        <taxon>Saccharomycotina</taxon>
        <taxon>Pichiomycetes</taxon>
        <taxon>Debaryomycetaceae</taxon>
        <taxon>Yamadazyma</taxon>
    </lineage>
</organism>
<sequence>MIKLFMRWVLNLVISREEGLEFDPWKEIPFTYNEYGKPLLPYKFQFNQTSSNDLISIAIDFHGDPIGIDLSHSQQAVSSQGFMEQFQGIFGESEICQLMEIEDISQRYIVFNQFWTLKEAFTKLIGTGLNVDLSKFQFDLHKQHVEPGTEVNFQEIGEFTRLWKQSDVDYTDLNHPAVSQISKKPYCWSSIVINGQLPVILSVISLSADVPVNYTVNLLPFLAENAP</sequence>
<dbReference type="EMBL" id="CALSDN010000004">
    <property type="protein sequence ID" value="CAH6720727.1"/>
    <property type="molecule type" value="Genomic_DNA"/>
</dbReference>
<comment type="caution">
    <text evidence="1">The sequence shown here is derived from an EMBL/GenBank/DDBJ whole genome shotgun (WGS) entry which is preliminary data.</text>
</comment>